<reference evidence="1 2" key="1">
    <citation type="submission" date="2017-10" db="EMBL/GenBank/DDBJ databases">
        <title>Resolving the taxonomy of Roseburia spp., Eubacterium rectale and Agathobacter spp. through phylogenomic analysis.</title>
        <authorList>
            <person name="Sheridan P.O."/>
            <person name="Walker A.W."/>
            <person name="Duncan S.H."/>
            <person name="Scott K.P."/>
            <person name="Toole P.W.O."/>
            <person name="Luis P."/>
            <person name="Flint H.J."/>
        </authorList>
    </citation>
    <scope>NUCLEOTIDE SEQUENCE [LARGE SCALE GENOMIC DNA]</scope>
    <source>
        <strain evidence="1 2">JK626</strain>
    </source>
</reference>
<organism evidence="1 2">
    <name type="scientific">Pseudobutyrivibrio ruminis</name>
    <dbReference type="NCBI Taxonomy" id="46206"/>
    <lineage>
        <taxon>Bacteria</taxon>
        <taxon>Bacillati</taxon>
        <taxon>Bacillota</taxon>
        <taxon>Clostridia</taxon>
        <taxon>Lachnospirales</taxon>
        <taxon>Lachnospiraceae</taxon>
        <taxon>Pseudobutyrivibrio</taxon>
    </lineage>
</organism>
<dbReference type="RefSeq" id="WP_099391900.1">
    <property type="nucleotide sequence ID" value="NZ_PDYF01000011.1"/>
</dbReference>
<evidence type="ECO:0008006" key="3">
    <source>
        <dbReference type="Google" id="ProtNLM"/>
    </source>
</evidence>
<evidence type="ECO:0000313" key="1">
    <source>
        <dbReference type="EMBL" id="PHU35118.1"/>
    </source>
</evidence>
<protein>
    <recommendedName>
        <fullName evidence="3">Flagellar hook-associated protein 2 C-terminus</fullName>
    </recommendedName>
</protein>
<gene>
    <name evidence="1" type="ORF">CSX01_07235</name>
</gene>
<dbReference type="EMBL" id="PDYF01000011">
    <property type="protein sequence ID" value="PHU35118.1"/>
    <property type="molecule type" value="Genomic_DNA"/>
</dbReference>
<proteinExistence type="predicted"/>
<dbReference type="Proteomes" id="UP000225889">
    <property type="component" value="Unassembled WGS sequence"/>
</dbReference>
<sequence>MSLNINSNNNSFYSLFGGSSSNSNTIFGGLEGSIGSLSQLRSGSYGKLIKSYYAKYDSDGNLKSEGSKKSKAETGNLGEIRNESAALNKATDKLLSKGKDSIWNKVETKDEDGKVTSDYDKDKIYNAVNDYIKAYNSLVDTGKNAEGTGVLTQLASMVTTSAKAVNTLGKVGISIDTANHLNIDEDFFKNKANMTYAKDLFNGTGSYAYQVATKASMANSYASNELASITGKKSYTDQGSYAISADDVIRKFNETT</sequence>
<reference evidence="1 2" key="2">
    <citation type="submission" date="2017-10" db="EMBL/GenBank/DDBJ databases">
        <authorList>
            <person name="Banno H."/>
            <person name="Chua N.-H."/>
        </authorList>
    </citation>
    <scope>NUCLEOTIDE SEQUENCE [LARGE SCALE GENOMIC DNA]</scope>
    <source>
        <strain evidence="1 2">JK626</strain>
    </source>
</reference>
<dbReference type="AlphaFoldDB" id="A0A2G3DVR1"/>
<comment type="caution">
    <text evidence="1">The sequence shown here is derived from an EMBL/GenBank/DDBJ whole genome shotgun (WGS) entry which is preliminary data.</text>
</comment>
<name>A0A2G3DVR1_9FIRM</name>
<accession>A0A2G3DVR1</accession>
<evidence type="ECO:0000313" key="2">
    <source>
        <dbReference type="Proteomes" id="UP000225889"/>
    </source>
</evidence>